<evidence type="ECO:0000313" key="2">
    <source>
        <dbReference type="EMBL" id="SBW19463.1"/>
    </source>
</evidence>
<gene>
    <name evidence="2" type="ORF">FDG2_1402</name>
</gene>
<keyword evidence="3" id="KW-1185">Reference proteome</keyword>
<evidence type="ECO:0000313" key="3">
    <source>
        <dbReference type="Proteomes" id="UP000199013"/>
    </source>
</evidence>
<feature type="region of interest" description="Disordered" evidence="1">
    <location>
        <begin position="109"/>
        <end position="134"/>
    </location>
</feature>
<feature type="compositionally biased region" description="Basic and acidic residues" evidence="1">
    <location>
        <begin position="241"/>
        <end position="259"/>
    </location>
</feature>
<proteinExistence type="predicted"/>
<sequence length="342" mass="36446">MPPPPNGRPGTRRNGPRRGIPRGLPPASRRRGGRTDRGEGASPVPRRAGQDGARRGRCAGRYRPAGPVAVDCGRSRRIGHPPDRSGTGVPTAGRRHRWRSCARRLFRHGFPHGASSDETGNEGRTGTPGGTGTGRWAWIGGRVVPADGPVWAGGVVWAGVGRWRGVGRWPGGGRWVWLRGEHGQRLSGNVGTGRVWVVWTGRHSRWPGRRGPTGRCGPATSGEEMRPRSGGRAHLVVRTPGRSDRRVDPIPGADLHRSSDGAVSDPPSPADRPPARSAVARMTRPGRGGQAGWRVTGSSVPGTPVPAAQLRRRWRRPAGGTPTPRSTGHPWTGRTGYRPGSG</sequence>
<feature type="region of interest" description="Disordered" evidence="1">
    <location>
        <begin position="206"/>
        <end position="342"/>
    </location>
</feature>
<dbReference type="AlphaFoldDB" id="A0A1C3NVI5"/>
<reference evidence="3" key="1">
    <citation type="submission" date="2016-02" db="EMBL/GenBank/DDBJ databases">
        <authorList>
            <person name="Wibberg D."/>
        </authorList>
    </citation>
    <scope>NUCLEOTIDE SEQUENCE [LARGE SCALE GENOMIC DNA]</scope>
</reference>
<evidence type="ECO:0000256" key="1">
    <source>
        <dbReference type="SAM" id="MobiDB-lite"/>
    </source>
</evidence>
<protein>
    <submittedName>
        <fullName evidence="2">Uncharacterized protein</fullName>
    </submittedName>
</protein>
<feature type="compositionally biased region" description="Low complexity" evidence="1">
    <location>
        <begin position="209"/>
        <end position="218"/>
    </location>
</feature>
<dbReference type="Proteomes" id="UP000199013">
    <property type="component" value="Unassembled WGS sequence"/>
</dbReference>
<organism evidence="2 3">
    <name type="scientific">Candidatus Protofrankia californiensis</name>
    <dbReference type="NCBI Taxonomy" id="1839754"/>
    <lineage>
        <taxon>Bacteria</taxon>
        <taxon>Bacillati</taxon>
        <taxon>Actinomycetota</taxon>
        <taxon>Actinomycetes</taxon>
        <taxon>Frankiales</taxon>
        <taxon>Frankiaceae</taxon>
        <taxon>Protofrankia</taxon>
    </lineage>
</organism>
<name>A0A1C3NVI5_9ACTN</name>
<feature type="compositionally biased region" description="Basic residues" evidence="1">
    <location>
        <begin position="10"/>
        <end position="20"/>
    </location>
</feature>
<accession>A0A1C3NVI5</accession>
<feature type="region of interest" description="Disordered" evidence="1">
    <location>
        <begin position="1"/>
        <end position="96"/>
    </location>
</feature>
<dbReference type="EMBL" id="FLUV01000585">
    <property type="protein sequence ID" value="SBW19463.1"/>
    <property type="molecule type" value="Genomic_DNA"/>
</dbReference>